<dbReference type="PANTHER" id="PTHR24064">
    <property type="entry name" value="SOLUTE CARRIER FAMILY 22 MEMBER"/>
    <property type="match status" value="1"/>
</dbReference>
<dbReference type="CDD" id="cd17317">
    <property type="entry name" value="MFS_SLC22"/>
    <property type="match status" value="1"/>
</dbReference>
<dbReference type="SUPFAM" id="SSF103473">
    <property type="entry name" value="MFS general substrate transporter"/>
    <property type="match status" value="1"/>
</dbReference>
<dbReference type="GO" id="GO:0016020">
    <property type="term" value="C:membrane"/>
    <property type="evidence" value="ECO:0007669"/>
    <property type="project" value="UniProtKB-SubCell"/>
</dbReference>
<dbReference type="RefSeq" id="XP_034253395.1">
    <property type="nucleotide sequence ID" value="XM_034397504.1"/>
</dbReference>
<feature type="transmembrane region" description="Helical" evidence="6">
    <location>
        <begin position="264"/>
        <end position="286"/>
    </location>
</feature>
<name>A0A6P9A793_THRPL</name>
<dbReference type="Gene3D" id="1.20.1250.20">
    <property type="entry name" value="MFS general substrate transporter like domains"/>
    <property type="match status" value="1"/>
</dbReference>
<evidence type="ECO:0000259" key="7">
    <source>
        <dbReference type="PROSITE" id="PS50850"/>
    </source>
</evidence>
<feature type="transmembrane region" description="Helical" evidence="6">
    <location>
        <begin position="207"/>
        <end position="225"/>
    </location>
</feature>
<dbReference type="InterPro" id="IPR005829">
    <property type="entry name" value="Sugar_transporter_CS"/>
</dbReference>
<dbReference type="Pfam" id="PF00083">
    <property type="entry name" value="Sugar_tr"/>
    <property type="match status" value="1"/>
</dbReference>
<protein>
    <submittedName>
        <fullName evidence="9 10">Organic cation transporter protein-like</fullName>
    </submittedName>
</protein>
<feature type="transmembrane region" description="Helical" evidence="6">
    <location>
        <begin position="237"/>
        <end position="257"/>
    </location>
</feature>
<dbReference type="Proteomes" id="UP000515158">
    <property type="component" value="Unplaced"/>
</dbReference>
<evidence type="ECO:0000313" key="8">
    <source>
        <dbReference type="Proteomes" id="UP000515158"/>
    </source>
</evidence>
<dbReference type="GeneID" id="117652531"/>
<dbReference type="KEGG" id="tpal:117652531"/>
<evidence type="ECO:0000313" key="10">
    <source>
        <dbReference type="RefSeq" id="XP_034253395.1"/>
    </source>
</evidence>
<dbReference type="OrthoDB" id="2261376at2759"/>
<keyword evidence="3 6" id="KW-1133">Transmembrane helix</keyword>
<evidence type="ECO:0000256" key="1">
    <source>
        <dbReference type="ARBA" id="ARBA00004141"/>
    </source>
</evidence>
<evidence type="ECO:0000256" key="2">
    <source>
        <dbReference type="ARBA" id="ARBA00022692"/>
    </source>
</evidence>
<dbReference type="PROSITE" id="PS50850">
    <property type="entry name" value="MFS"/>
    <property type="match status" value="1"/>
</dbReference>
<dbReference type="GO" id="GO:0022857">
    <property type="term" value="F:transmembrane transporter activity"/>
    <property type="evidence" value="ECO:0007669"/>
    <property type="project" value="InterPro"/>
</dbReference>
<evidence type="ECO:0000313" key="9">
    <source>
        <dbReference type="RefSeq" id="XP_034253394.1"/>
    </source>
</evidence>
<feature type="transmembrane region" description="Helical" evidence="6">
    <location>
        <begin position="292"/>
        <end position="311"/>
    </location>
</feature>
<dbReference type="RefSeq" id="XP_034253394.1">
    <property type="nucleotide sequence ID" value="XM_034397503.1"/>
</dbReference>
<dbReference type="InterPro" id="IPR020846">
    <property type="entry name" value="MFS_dom"/>
</dbReference>
<feature type="transmembrane region" description="Helical" evidence="6">
    <location>
        <begin position="21"/>
        <end position="43"/>
    </location>
</feature>
<comment type="subcellular location">
    <subcellularLocation>
        <location evidence="1">Membrane</location>
        <topology evidence="1">Multi-pass membrane protein</topology>
    </subcellularLocation>
</comment>
<accession>A0A6P9A793</accession>
<keyword evidence="8" id="KW-1185">Reference proteome</keyword>
<evidence type="ECO:0000256" key="4">
    <source>
        <dbReference type="ARBA" id="ARBA00023136"/>
    </source>
</evidence>
<keyword evidence="2 6" id="KW-0812">Transmembrane</keyword>
<feature type="region of interest" description="Disordered" evidence="5">
    <location>
        <begin position="358"/>
        <end position="379"/>
    </location>
</feature>
<dbReference type="AlphaFoldDB" id="A0A6P9A793"/>
<evidence type="ECO:0000256" key="6">
    <source>
        <dbReference type="SAM" id="Phobius"/>
    </source>
</evidence>
<feature type="domain" description="Major facilitator superfamily (MFS) profile" evidence="7">
    <location>
        <begin position="137"/>
        <end position="577"/>
    </location>
</feature>
<feature type="transmembrane region" description="Helical" evidence="6">
    <location>
        <begin position="464"/>
        <end position="483"/>
    </location>
</feature>
<proteinExistence type="predicted"/>
<dbReference type="PROSITE" id="PS00216">
    <property type="entry name" value="SUGAR_TRANSPORT_1"/>
    <property type="match status" value="1"/>
</dbReference>
<organism evidence="10">
    <name type="scientific">Thrips palmi</name>
    <name type="common">Melon thrips</name>
    <dbReference type="NCBI Taxonomy" id="161013"/>
    <lineage>
        <taxon>Eukaryota</taxon>
        <taxon>Metazoa</taxon>
        <taxon>Ecdysozoa</taxon>
        <taxon>Arthropoda</taxon>
        <taxon>Hexapoda</taxon>
        <taxon>Insecta</taxon>
        <taxon>Pterygota</taxon>
        <taxon>Neoptera</taxon>
        <taxon>Paraneoptera</taxon>
        <taxon>Thysanoptera</taxon>
        <taxon>Terebrantia</taxon>
        <taxon>Thripoidea</taxon>
        <taxon>Thripidae</taxon>
        <taxon>Thrips</taxon>
    </lineage>
</organism>
<feature type="transmembrane region" description="Helical" evidence="6">
    <location>
        <begin position="495"/>
        <end position="513"/>
    </location>
</feature>
<feature type="transmembrane region" description="Helical" evidence="6">
    <location>
        <begin position="436"/>
        <end position="457"/>
    </location>
</feature>
<feature type="transmembrane region" description="Helical" evidence="6">
    <location>
        <begin position="525"/>
        <end position="547"/>
    </location>
</feature>
<feature type="transmembrane region" description="Helical" evidence="6">
    <location>
        <begin position="403"/>
        <end position="424"/>
    </location>
</feature>
<dbReference type="InterPro" id="IPR036259">
    <property type="entry name" value="MFS_trans_sf"/>
</dbReference>
<evidence type="ECO:0000256" key="5">
    <source>
        <dbReference type="SAM" id="MobiDB-lite"/>
    </source>
</evidence>
<dbReference type="InterPro" id="IPR005828">
    <property type="entry name" value="MFS_sugar_transport-like"/>
</dbReference>
<reference evidence="9 10" key="1">
    <citation type="submission" date="2025-04" db="UniProtKB">
        <authorList>
            <consortium name="RefSeq"/>
        </authorList>
    </citation>
    <scope>IDENTIFICATION</scope>
    <source>
        <tissue evidence="9 10">Total insect</tissue>
    </source>
</reference>
<keyword evidence="4 6" id="KW-0472">Membrane</keyword>
<sequence length="595" mass="65849">MTRADLDTILLQLGDFGRFQFANYVAISFPILFSAIYTLTYVFTAKDLEYRCRIPECEGLGSPLASALGGHVVQGGDLVGVASKATKAAGLPRQQYIPDWLVHAVPHEGRAPKNCHRYAPAGRPGPAVPNGSRSDCPAELFSRTEVVRCQDWVFEPGQMNSIASEWNIVCDENKWQLSIVGTINNIGLFAGLPFAGFFSDRFGRKALLFWSWGITCCMGIVRSFATNLVMMLTFEFLDAFFGAGVFSAGFILALEFVGPDKRVVAGTVLNLFYSAGQVLLGAVAWAVFDWRWLLRSIYIPGFLCLLLLWPTPESVRWLASKGRYAEADSIIRKVAKFNRVVINEALEDRVDLVQVKSEDTDKQKDSEKGLLGKSQKDLDRQDQAEAGGSTFSNLLNTFKSSRLLFRFLNCSYCWMANTFVYYGLSLNSVSMAGNDYLNFILVTLIELPALLAQLWLMNIFGRRSCLSSTMIIAGACCVSFLVIPEDYLYTKLTTFMIGKFAITISFAVIYVYTAELFPTNVRHSLLGYCSMFGRIGSMLAPQTPLLATINASLPLTLFAVSSIIGGVLSLFFPETKDKSLPDSIKEAEEIGKSDR</sequence>
<evidence type="ECO:0000256" key="3">
    <source>
        <dbReference type="ARBA" id="ARBA00022989"/>
    </source>
</evidence>
<gene>
    <name evidence="9 10" type="primary">LOC117652531</name>
</gene>
<feature type="transmembrane region" description="Helical" evidence="6">
    <location>
        <begin position="553"/>
        <end position="572"/>
    </location>
</feature>